<dbReference type="RefSeq" id="WP_224144431.1">
    <property type="nucleotide sequence ID" value="NZ_JAHBFI010000020.1"/>
</dbReference>
<dbReference type="EMBL" id="JAHBFI010000020">
    <property type="protein sequence ID" value="MBZ5963251.1"/>
    <property type="molecule type" value="Genomic_DNA"/>
</dbReference>
<proteinExistence type="inferred from homology"/>
<evidence type="ECO:0000313" key="5">
    <source>
        <dbReference type="Proteomes" id="UP000752647"/>
    </source>
</evidence>
<dbReference type="GO" id="GO:0046872">
    <property type="term" value="F:metal ion binding"/>
    <property type="evidence" value="ECO:0007669"/>
    <property type="project" value="UniProtKB-KW"/>
</dbReference>
<protein>
    <recommendedName>
        <fullName evidence="2">Phosphoesterase</fullName>
        <ecNumber evidence="2">3.1.4.-</ecNumber>
    </recommendedName>
</protein>
<evidence type="ECO:0000313" key="4">
    <source>
        <dbReference type="EMBL" id="MBZ5963251.1"/>
    </source>
</evidence>
<dbReference type="PANTHER" id="PTHR11124">
    <property type="entry name" value="VACUOLAR SORTING PROTEIN VPS29"/>
    <property type="match status" value="1"/>
</dbReference>
<dbReference type="InterPro" id="IPR029052">
    <property type="entry name" value="Metallo-depent_PP-like"/>
</dbReference>
<name>A0A9Q3SWV0_9LACO</name>
<dbReference type="NCBIfam" id="TIGR00040">
    <property type="entry name" value="yfcE"/>
    <property type="match status" value="1"/>
</dbReference>
<comment type="similarity">
    <text evidence="1 2">Belongs to the metallophosphoesterase superfamily. YfcE family.</text>
</comment>
<dbReference type="Proteomes" id="UP000752647">
    <property type="component" value="Unassembled WGS sequence"/>
</dbReference>
<reference evidence="4" key="1">
    <citation type="submission" date="2021-05" db="EMBL/GenBank/DDBJ databases">
        <title>Pangenome of Leuconostoc gelidum warrants species status for Leuconostoc gelidum subsp. gasicomitatum.</title>
        <authorList>
            <person name="Johansson P."/>
            <person name="Sade E."/>
            <person name="Hultman J."/>
            <person name="Auvinen P."/>
            <person name="Bjorkroth J."/>
        </authorList>
    </citation>
    <scope>NUCLEOTIDE SEQUENCE</scope>
    <source>
        <strain evidence="4">A.21.4</strain>
    </source>
</reference>
<evidence type="ECO:0000256" key="1">
    <source>
        <dbReference type="ARBA" id="ARBA00008950"/>
    </source>
</evidence>
<evidence type="ECO:0000256" key="2">
    <source>
        <dbReference type="RuleBase" id="RU362039"/>
    </source>
</evidence>
<keyword evidence="2" id="KW-0479">Metal-binding</keyword>
<dbReference type="EC" id="3.1.4.-" evidence="2"/>
<organism evidence="4 5">
    <name type="scientific">Leuconostoc gasicomitatum</name>
    <dbReference type="NCBI Taxonomy" id="115778"/>
    <lineage>
        <taxon>Bacteria</taxon>
        <taxon>Bacillati</taxon>
        <taxon>Bacillota</taxon>
        <taxon>Bacilli</taxon>
        <taxon>Lactobacillales</taxon>
        <taxon>Lactobacillaceae</taxon>
        <taxon>Leuconostoc</taxon>
        <taxon>Leuconostoc gelidum group</taxon>
    </lineage>
</organism>
<comment type="cofactor">
    <cofactor evidence="2">
        <name>a divalent metal cation</name>
        <dbReference type="ChEBI" id="CHEBI:60240"/>
    </cofactor>
</comment>
<gene>
    <name evidence="4" type="ORF">KIJ12_08875</name>
</gene>
<dbReference type="GO" id="GO:0016787">
    <property type="term" value="F:hydrolase activity"/>
    <property type="evidence" value="ECO:0007669"/>
    <property type="project" value="UniProtKB-UniRule"/>
</dbReference>
<evidence type="ECO:0000259" key="3">
    <source>
        <dbReference type="Pfam" id="PF12850"/>
    </source>
</evidence>
<accession>A0A9Q3SWV0</accession>
<dbReference type="AlphaFoldDB" id="A0A9Q3SWV0"/>
<comment type="caution">
    <text evidence="4">The sequence shown here is derived from an EMBL/GenBank/DDBJ whole genome shotgun (WGS) entry which is preliminary data.</text>
</comment>
<dbReference type="InterPro" id="IPR024654">
    <property type="entry name" value="Calcineurin-like_PHP_lpxH"/>
</dbReference>
<feature type="domain" description="Calcineurin-like phosphoesterase" evidence="3">
    <location>
        <begin position="3"/>
        <end position="152"/>
    </location>
</feature>
<dbReference type="Pfam" id="PF12850">
    <property type="entry name" value="Metallophos_2"/>
    <property type="match status" value="1"/>
</dbReference>
<dbReference type="InterPro" id="IPR000979">
    <property type="entry name" value="Phosphodiesterase_MJ0936/Vps29"/>
</dbReference>
<sequence length="178" mass="19755">MLKFLIVSDNHGDREILSDIIARWRPEVAGIFFNGDSELSAKDAVFDGVSTVIGNMDYDPDFVEARATTIDQVTFFQTHGHLYHVTMFNGWANLELLDKAALESDAQVVLFGHTHIDGALAYNGKLFINPGSTSLPKGPRSIIGGTYAVLIVEVDKFVVHFYNRSHVLLDNLTVEMAR</sequence>
<dbReference type="SUPFAM" id="SSF56300">
    <property type="entry name" value="Metallo-dependent phosphatases"/>
    <property type="match status" value="1"/>
</dbReference>
<dbReference type="Gene3D" id="3.60.21.10">
    <property type="match status" value="1"/>
</dbReference>